<reference evidence="1 2" key="1">
    <citation type="submission" date="2016-10" db="EMBL/GenBank/DDBJ databases">
        <authorList>
            <person name="de Groot N.N."/>
        </authorList>
    </citation>
    <scope>NUCLEOTIDE SEQUENCE [LARGE SCALE GENOMIC DNA]</scope>
    <source>
        <strain evidence="1 2">CGMCC 4.5681</strain>
    </source>
</reference>
<accession>A0A1G9MPR5</accession>
<sequence>MVVAKHPMSWRDSSVWDEVKALQEKTGLPLAHVVEALAAQALGRTPTTIEEQARAQQAQQQLPLDTTRKAIVAA</sequence>
<evidence type="ECO:0000313" key="1">
    <source>
        <dbReference type="EMBL" id="SDL76240.1"/>
    </source>
</evidence>
<dbReference type="EMBL" id="FNFB01000028">
    <property type="protein sequence ID" value="SDL76240.1"/>
    <property type="molecule type" value="Genomic_DNA"/>
</dbReference>
<dbReference type="STRING" id="683260.SAMN05421874_128132"/>
<organism evidence="1 2">
    <name type="scientific">Nonomuraea maritima</name>
    <dbReference type="NCBI Taxonomy" id="683260"/>
    <lineage>
        <taxon>Bacteria</taxon>
        <taxon>Bacillati</taxon>
        <taxon>Actinomycetota</taxon>
        <taxon>Actinomycetes</taxon>
        <taxon>Streptosporangiales</taxon>
        <taxon>Streptosporangiaceae</taxon>
        <taxon>Nonomuraea</taxon>
    </lineage>
</organism>
<keyword evidence="2" id="KW-1185">Reference proteome</keyword>
<proteinExistence type="predicted"/>
<protein>
    <submittedName>
        <fullName evidence="1">Uncharacterized protein</fullName>
    </submittedName>
</protein>
<name>A0A1G9MPR5_9ACTN</name>
<dbReference type="Proteomes" id="UP000198683">
    <property type="component" value="Unassembled WGS sequence"/>
</dbReference>
<gene>
    <name evidence="1" type="ORF">SAMN05421874_128132</name>
</gene>
<evidence type="ECO:0000313" key="2">
    <source>
        <dbReference type="Proteomes" id="UP000198683"/>
    </source>
</evidence>
<dbReference type="AlphaFoldDB" id="A0A1G9MPR5"/>